<dbReference type="EC" id="6.3.5.2" evidence="3"/>
<evidence type="ECO:0000256" key="5">
    <source>
        <dbReference type="ARBA" id="ARBA00022741"/>
    </source>
</evidence>
<evidence type="ECO:0000256" key="2">
    <source>
        <dbReference type="ARBA" id="ARBA00005153"/>
    </source>
</evidence>
<reference evidence="12" key="1">
    <citation type="submission" date="2020-04" db="EMBL/GenBank/DDBJ databases">
        <authorList>
            <person name="Zhang T."/>
        </authorList>
    </citation>
    <scope>NUCLEOTIDE SEQUENCE</scope>
    <source>
        <strain evidence="12">HKST-UBA01</strain>
    </source>
</reference>
<evidence type="ECO:0000256" key="1">
    <source>
        <dbReference type="ARBA" id="ARBA00002332"/>
    </source>
</evidence>
<feature type="domain" description="GMPS ATP-PPase" evidence="11">
    <location>
        <begin position="94"/>
        <end position="289"/>
    </location>
</feature>
<dbReference type="InterPro" id="IPR017926">
    <property type="entry name" value="GATASE"/>
</dbReference>
<proteinExistence type="predicted"/>
<dbReference type="InterPro" id="IPR014729">
    <property type="entry name" value="Rossmann-like_a/b/a_fold"/>
</dbReference>
<evidence type="ECO:0000256" key="7">
    <source>
        <dbReference type="ARBA" id="ARBA00022755"/>
    </source>
</evidence>
<dbReference type="InterPro" id="IPR025777">
    <property type="entry name" value="GMPS_ATP_PPase_dom"/>
</dbReference>
<keyword evidence="4" id="KW-0436">Ligase</keyword>
<keyword evidence="9" id="KW-0315">Glutamine amidotransferase</keyword>
<reference evidence="12" key="2">
    <citation type="journal article" date="2021" name="Microbiome">
        <title>Successional dynamics and alternative stable states in a saline activated sludge microbial community over 9 years.</title>
        <authorList>
            <person name="Wang Y."/>
            <person name="Ye J."/>
            <person name="Ju F."/>
            <person name="Liu L."/>
            <person name="Boyd J.A."/>
            <person name="Deng Y."/>
            <person name="Parks D.H."/>
            <person name="Jiang X."/>
            <person name="Yin X."/>
            <person name="Woodcroft B.J."/>
            <person name="Tyson G.W."/>
            <person name="Hugenholtz P."/>
            <person name="Polz M.F."/>
            <person name="Zhang T."/>
        </authorList>
    </citation>
    <scope>NUCLEOTIDE SEQUENCE</scope>
    <source>
        <strain evidence="12">HKST-UBA01</strain>
    </source>
</reference>
<evidence type="ECO:0000256" key="3">
    <source>
        <dbReference type="ARBA" id="ARBA00012746"/>
    </source>
</evidence>
<evidence type="ECO:0000256" key="9">
    <source>
        <dbReference type="ARBA" id="ARBA00022962"/>
    </source>
</evidence>
<comment type="function">
    <text evidence="1">Catalyzes the synthesis of GMP from XMP.</text>
</comment>
<dbReference type="AlphaFoldDB" id="A0A956M2X6"/>
<evidence type="ECO:0000256" key="10">
    <source>
        <dbReference type="PROSITE-ProRule" id="PRU00886"/>
    </source>
</evidence>
<dbReference type="Pfam" id="PF00117">
    <property type="entry name" value="GATase"/>
    <property type="match status" value="1"/>
</dbReference>
<evidence type="ECO:0000259" key="11">
    <source>
        <dbReference type="PROSITE" id="PS51553"/>
    </source>
</evidence>
<dbReference type="CDD" id="cd01997">
    <property type="entry name" value="GMP_synthase_C"/>
    <property type="match status" value="1"/>
</dbReference>
<protein>
    <recommendedName>
        <fullName evidence="3">GMP synthase (glutamine-hydrolyzing)</fullName>
        <ecNumber evidence="3">6.3.5.2</ecNumber>
    </recommendedName>
</protein>
<dbReference type="GO" id="GO:0005829">
    <property type="term" value="C:cytosol"/>
    <property type="evidence" value="ECO:0007669"/>
    <property type="project" value="TreeGrafter"/>
</dbReference>
<dbReference type="SUPFAM" id="SSF54810">
    <property type="entry name" value="GMP synthetase C-terminal dimerisation domain"/>
    <property type="match status" value="2"/>
</dbReference>
<dbReference type="SUPFAM" id="SSF52317">
    <property type="entry name" value="Class I glutamine amidotransferase-like"/>
    <property type="match status" value="1"/>
</dbReference>
<dbReference type="Gene3D" id="3.40.50.880">
    <property type="match status" value="1"/>
</dbReference>
<dbReference type="PANTHER" id="PTHR11922:SF2">
    <property type="entry name" value="GMP SYNTHASE [GLUTAMINE-HYDROLYZING]"/>
    <property type="match status" value="1"/>
</dbReference>
<feature type="binding site" evidence="10">
    <location>
        <begin position="121"/>
        <end position="127"/>
    </location>
    <ligand>
        <name>ATP</name>
        <dbReference type="ChEBI" id="CHEBI:30616"/>
    </ligand>
</feature>
<dbReference type="Gene3D" id="3.30.300.10">
    <property type="match status" value="2"/>
</dbReference>
<comment type="pathway">
    <text evidence="2">Purine metabolism; GMP biosynthesis; GMP from XMP (L-Gln route): step 1/1.</text>
</comment>
<keyword evidence="5 10" id="KW-0547">Nucleotide-binding</keyword>
<evidence type="ECO:0000256" key="8">
    <source>
        <dbReference type="ARBA" id="ARBA00022840"/>
    </source>
</evidence>
<dbReference type="GO" id="GO:0005524">
    <property type="term" value="F:ATP binding"/>
    <property type="evidence" value="ECO:0007669"/>
    <property type="project" value="UniProtKB-UniRule"/>
</dbReference>
<dbReference type="PROSITE" id="PS51553">
    <property type="entry name" value="GMPS_ATP_PPASE"/>
    <property type="match status" value="1"/>
</dbReference>
<dbReference type="EMBL" id="JAGQHR010001075">
    <property type="protein sequence ID" value="MCA9730264.1"/>
    <property type="molecule type" value="Genomic_DNA"/>
</dbReference>
<evidence type="ECO:0000256" key="6">
    <source>
        <dbReference type="ARBA" id="ARBA00022749"/>
    </source>
</evidence>
<keyword evidence="8 10" id="KW-0067">ATP-binding</keyword>
<name>A0A956M2X6_UNCEI</name>
<dbReference type="GO" id="GO:0003921">
    <property type="term" value="F:GMP synthase activity"/>
    <property type="evidence" value="ECO:0007669"/>
    <property type="project" value="InterPro"/>
</dbReference>
<organism evidence="12 13">
    <name type="scientific">Eiseniibacteriota bacterium</name>
    <dbReference type="NCBI Taxonomy" id="2212470"/>
    <lineage>
        <taxon>Bacteria</taxon>
        <taxon>Candidatus Eiseniibacteriota</taxon>
    </lineage>
</organism>
<dbReference type="SUPFAM" id="SSF52402">
    <property type="entry name" value="Adenine nucleotide alpha hydrolases-like"/>
    <property type="match status" value="1"/>
</dbReference>
<sequence>KVIADSPIFAGLSREETVWMSHGDTVTELPEGFVEIGYSTGGSDRAHDHRFAAIASDSRKQYGLQFHPEVDDTPGGLTMLRNFVIGICGARADWHVGDQVEERCRMIREEVGDRNVLLLASGGVDSTVAALLFQRALGSDRLRLLHIDNGLMRKNESAGVEAKLTELGLGPSLKVVDATDDFLGALEGLTDPEEKRAAIGNTFIAVFEREARKLDLEHALLGQGTIYPDTIETGGTKRADLIKTHHNRVPLVQQMIAQGRVSEPLADLYKVEVRELGRALGLDPASIDRHPFPGPGLGIRVACARAGEDWNGAQIQADVDAALAGTGLTGLPLPVRSVGVKADLRSYEHPVLLFGPDPGWSQLTEIAISLAKKVQGINRCLFELTGRAPREARPFPATVTRERLALLRELDAIVMTTLERHGLMKIVWQCPTVLTPVSLDGNGRELVVVRPVLSERAMTARPAELPEECRTEIVEAISTFDPVSGVAIDVTTKPPATIEWE</sequence>
<dbReference type="Proteomes" id="UP000697710">
    <property type="component" value="Unassembled WGS sequence"/>
</dbReference>
<evidence type="ECO:0000313" key="13">
    <source>
        <dbReference type="Proteomes" id="UP000697710"/>
    </source>
</evidence>
<comment type="caution">
    <text evidence="12">The sequence shown here is derived from an EMBL/GenBank/DDBJ whole genome shotgun (WGS) entry which is preliminary data.</text>
</comment>
<dbReference type="InterPro" id="IPR001674">
    <property type="entry name" value="GMP_synth_C"/>
</dbReference>
<feature type="non-terminal residue" evidence="12">
    <location>
        <position position="1"/>
    </location>
</feature>
<dbReference type="Gene3D" id="3.40.50.620">
    <property type="entry name" value="HUPs"/>
    <property type="match status" value="1"/>
</dbReference>
<dbReference type="Pfam" id="PF00958">
    <property type="entry name" value="GMP_synt_C"/>
    <property type="match status" value="1"/>
</dbReference>
<gene>
    <name evidence="12" type="ORF">KC729_21465</name>
</gene>
<dbReference type="PROSITE" id="PS51273">
    <property type="entry name" value="GATASE_TYPE_1"/>
    <property type="match status" value="1"/>
</dbReference>
<dbReference type="PANTHER" id="PTHR11922">
    <property type="entry name" value="GMP SYNTHASE-RELATED"/>
    <property type="match status" value="1"/>
</dbReference>
<evidence type="ECO:0000313" key="12">
    <source>
        <dbReference type="EMBL" id="MCA9730264.1"/>
    </source>
</evidence>
<evidence type="ECO:0000256" key="4">
    <source>
        <dbReference type="ARBA" id="ARBA00022598"/>
    </source>
</evidence>
<dbReference type="InterPro" id="IPR029062">
    <property type="entry name" value="Class_I_gatase-like"/>
</dbReference>
<keyword evidence="6 10" id="KW-0332">GMP biosynthesis</keyword>
<accession>A0A956M2X6</accession>
<keyword evidence="7 10" id="KW-0658">Purine biosynthesis</keyword>